<keyword evidence="1" id="KW-0472">Membrane</keyword>
<organism evidence="2 3">
    <name type="scientific">Dentipellis fragilis</name>
    <dbReference type="NCBI Taxonomy" id="205917"/>
    <lineage>
        <taxon>Eukaryota</taxon>
        <taxon>Fungi</taxon>
        <taxon>Dikarya</taxon>
        <taxon>Basidiomycota</taxon>
        <taxon>Agaricomycotina</taxon>
        <taxon>Agaricomycetes</taxon>
        <taxon>Russulales</taxon>
        <taxon>Hericiaceae</taxon>
        <taxon>Dentipellis</taxon>
    </lineage>
</organism>
<accession>A0A4Y9YK70</accession>
<dbReference type="EMBL" id="SEOQ01000479">
    <property type="protein sequence ID" value="TFY62103.1"/>
    <property type="molecule type" value="Genomic_DNA"/>
</dbReference>
<evidence type="ECO:0000256" key="1">
    <source>
        <dbReference type="SAM" id="Phobius"/>
    </source>
</evidence>
<protein>
    <submittedName>
        <fullName evidence="2">Uncharacterized protein</fullName>
    </submittedName>
</protein>
<evidence type="ECO:0000313" key="3">
    <source>
        <dbReference type="Proteomes" id="UP000298327"/>
    </source>
</evidence>
<dbReference type="AlphaFoldDB" id="A0A4Y9YK70"/>
<feature type="transmembrane region" description="Helical" evidence="1">
    <location>
        <begin position="6"/>
        <end position="36"/>
    </location>
</feature>
<name>A0A4Y9YK70_9AGAM</name>
<keyword evidence="3" id="KW-1185">Reference proteome</keyword>
<keyword evidence="1" id="KW-0812">Transmembrane</keyword>
<keyword evidence="1" id="KW-1133">Transmembrane helix</keyword>
<feature type="transmembrane region" description="Helical" evidence="1">
    <location>
        <begin position="198"/>
        <end position="217"/>
    </location>
</feature>
<sequence>MCGEKYFTITISALWAMSVFYGLYIALFGGSIYVLLYRRPNAYHLVASIALLLLTTAYRGIILEQVLGEPAVVSGSSVIGGTTVPCTSGTSERLHEGLTGDLLNVIIDVVSTCLSSLAEVILIHRCVVLWPHQFRHWIGVILGIPLLAETALGFAQAYYSAQIYYMERQQTPQSEGKLPPRWLETVDTANKLGTSSGLLTLAVNAISTILIALRIWFMTRQLEKTMGNTAGVRYRAAISMIVESGFMISALQLVMTCTILVNNSSVAFTASINLPSAIAPALIIVRVGMGRGFDSVVDTVHQHHASQGFHETQVKSIRFAERHTTTNISHITSFGAMTRDAGLESDGDIHSASNGSELSGVGAKAEKVEIAPDVV</sequence>
<feature type="transmembrane region" description="Helical" evidence="1">
    <location>
        <begin position="136"/>
        <end position="159"/>
    </location>
</feature>
<feature type="transmembrane region" description="Helical" evidence="1">
    <location>
        <begin position="102"/>
        <end position="124"/>
    </location>
</feature>
<feature type="transmembrane region" description="Helical" evidence="1">
    <location>
        <begin position="238"/>
        <end position="261"/>
    </location>
</feature>
<evidence type="ECO:0000313" key="2">
    <source>
        <dbReference type="EMBL" id="TFY62103.1"/>
    </source>
</evidence>
<comment type="caution">
    <text evidence="2">The sequence shown here is derived from an EMBL/GenBank/DDBJ whole genome shotgun (WGS) entry which is preliminary data.</text>
</comment>
<feature type="transmembrane region" description="Helical" evidence="1">
    <location>
        <begin position="43"/>
        <end position="62"/>
    </location>
</feature>
<proteinExistence type="predicted"/>
<dbReference type="Proteomes" id="UP000298327">
    <property type="component" value="Unassembled WGS sequence"/>
</dbReference>
<feature type="transmembrane region" description="Helical" evidence="1">
    <location>
        <begin position="267"/>
        <end position="285"/>
    </location>
</feature>
<reference evidence="2 3" key="1">
    <citation type="submission" date="2019-02" db="EMBL/GenBank/DDBJ databases">
        <title>Genome sequencing of the rare red list fungi Dentipellis fragilis.</title>
        <authorList>
            <person name="Buettner E."/>
            <person name="Kellner H."/>
        </authorList>
    </citation>
    <scope>NUCLEOTIDE SEQUENCE [LARGE SCALE GENOMIC DNA]</scope>
    <source>
        <strain evidence="2 3">DSM 105465</strain>
    </source>
</reference>
<dbReference type="OrthoDB" id="3341077at2759"/>
<gene>
    <name evidence="2" type="ORF">EVG20_g6823</name>
</gene>